<dbReference type="InterPro" id="IPR001650">
    <property type="entry name" value="Helicase_C-like"/>
</dbReference>
<dbReference type="EMBL" id="JBCNJP010000024">
    <property type="protein sequence ID" value="KAK9057057.1"/>
    <property type="molecule type" value="Genomic_DNA"/>
</dbReference>
<keyword evidence="2 7" id="KW-0378">Hydrolase</keyword>
<dbReference type="InterPro" id="IPR025313">
    <property type="entry name" value="SPB4-like_CTE"/>
</dbReference>
<evidence type="ECO:0000313" key="13">
    <source>
        <dbReference type="EMBL" id="KAK9057057.1"/>
    </source>
</evidence>
<evidence type="ECO:0000259" key="10">
    <source>
        <dbReference type="PROSITE" id="PS51192"/>
    </source>
</evidence>
<keyword evidence="1 7" id="KW-0547">Nucleotide-binding</keyword>
<dbReference type="PROSITE" id="PS51195">
    <property type="entry name" value="Q_MOTIF"/>
    <property type="match status" value="1"/>
</dbReference>
<evidence type="ECO:0000256" key="6">
    <source>
        <dbReference type="PROSITE-ProRule" id="PRU00552"/>
    </source>
</evidence>
<feature type="region of interest" description="Disordered" evidence="9">
    <location>
        <begin position="661"/>
        <end position="689"/>
    </location>
</feature>
<dbReference type="EC" id="3.6.4.13" evidence="8"/>
<dbReference type="Gene3D" id="3.40.50.300">
    <property type="entry name" value="P-loop containing nucleotide triphosphate hydrolases"/>
    <property type="match status" value="2"/>
</dbReference>
<feature type="compositionally biased region" description="Acidic residues" evidence="9">
    <location>
        <begin position="674"/>
        <end position="685"/>
    </location>
</feature>
<name>A0AAP0GQL1_9ASTR</name>
<evidence type="ECO:0000256" key="4">
    <source>
        <dbReference type="ARBA" id="ARBA00022840"/>
    </source>
</evidence>
<dbReference type="InterPro" id="IPR011545">
    <property type="entry name" value="DEAD/DEAH_box_helicase_dom"/>
</dbReference>
<dbReference type="InterPro" id="IPR014014">
    <property type="entry name" value="RNA_helicase_DEAD_Q_motif"/>
</dbReference>
<evidence type="ECO:0000259" key="11">
    <source>
        <dbReference type="PROSITE" id="PS51194"/>
    </source>
</evidence>
<protein>
    <recommendedName>
        <fullName evidence="8">ATP-dependent RNA helicase</fullName>
        <ecNumber evidence="8">3.6.4.13</ecNumber>
    </recommendedName>
</protein>
<dbReference type="GO" id="GO:0005524">
    <property type="term" value="F:ATP binding"/>
    <property type="evidence" value="ECO:0007669"/>
    <property type="project" value="UniProtKB-UniRule"/>
</dbReference>
<evidence type="ECO:0000256" key="8">
    <source>
        <dbReference type="RuleBase" id="RU365068"/>
    </source>
</evidence>
<dbReference type="PROSITE" id="PS51192">
    <property type="entry name" value="HELICASE_ATP_BIND_1"/>
    <property type="match status" value="1"/>
</dbReference>
<feature type="domain" description="Helicase C-terminal" evidence="11">
    <location>
        <begin position="293"/>
        <end position="445"/>
    </location>
</feature>
<feature type="domain" description="DEAD-box RNA helicase Q" evidence="12">
    <location>
        <begin position="66"/>
        <end position="94"/>
    </location>
</feature>
<accession>A0AAP0GQL1</accession>
<evidence type="ECO:0000313" key="14">
    <source>
        <dbReference type="Proteomes" id="UP001408789"/>
    </source>
</evidence>
<sequence>MKKPKSKQFRLQSRNTEVQEIELLEKWILFGKPESGSNPLSLPPLPAKSPIGRIDENTYSQYAGCTKFQQLPLSKNLKDGLRQSGFKDMTNIQRASLPHALCGRDILGAAKTGSGKTLAFIIPVLEKLYKARWGLEDGVGSIIMSPTRELADQIFGVLKSVGKHHGFSAGLLIGGHEYDEEKDRVNRMNILICTPGRLLKHMDTTPNFDCSQLQVLVLDEADRILDAGFKKEVNAIISQLPKHRQTLLFSATQTKSVKDLARLSLKDPEYIAVDEESIAATPNRLQQKVILVPLDQKLDMLWSFIKAHLNSRILVFLSSCKQVRFVHEAFKKLRPGIPLKCMHGRMKQVKRMFILQQFVEQTSVLFSTDVSSRGLDFNKGVDWVVQVDCPDDVASYIHRVGRTARYDSIGRSVLFLLPSEMKMLDRLQEKKIPVQFDKPNTKRLQSVSGLLAALLAKYTDLQPLAQRAFKTYVKSIYKQKDKEIFDVTKLPIDEFSASLGLPMTPQLRYLNRKSIDKNTPEEPILAPQIPVKKEFIRPKQSNDLLEESEDEEPLDLFHKKEITDGDEGKAIEANDNLPTTRLLKKKKLKINVHRPVGTRVVFDEEGNTLPPLARLADISTTDSALLDKSKVLDRFAKLREEMKTRDLEDKVLDRKRRKEKRIKEKEKHKRARNEEDEEEDDDDFSGSDKDLKKVKRSKVYFNSDSEDEMRDKVALKTDEISLAEQEELALKLLSSLNS</sequence>
<keyword evidence="3 7" id="KW-0347">Helicase</keyword>
<comment type="function">
    <text evidence="8">RNA helicase.</text>
</comment>
<evidence type="ECO:0000256" key="7">
    <source>
        <dbReference type="RuleBase" id="RU000492"/>
    </source>
</evidence>
<dbReference type="CDD" id="cd18787">
    <property type="entry name" value="SF2_C_DEAD"/>
    <property type="match status" value="1"/>
</dbReference>
<dbReference type="Pfam" id="PF00271">
    <property type="entry name" value="Helicase_C"/>
    <property type="match status" value="1"/>
</dbReference>
<dbReference type="GO" id="GO:0003724">
    <property type="term" value="F:RNA helicase activity"/>
    <property type="evidence" value="ECO:0007669"/>
    <property type="project" value="UniProtKB-EC"/>
</dbReference>
<dbReference type="SUPFAM" id="SSF52540">
    <property type="entry name" value="P-loop containing nucleoside triphosphate hydrolases"/>
    <property type="match status" value="2"/>
</dbReference>
<dbReference type="PROSITE" id="PS51194">
    <property type="entry name" value="HELICASE_CTER"/>
    <property type="match status" value="1"/>
</dbReference>
<keyword evidence="14" id="KW-1185">Reference proteome</keyword>
<dbReference type="SMART" id="SM00490">
    <property type="entry name" value="HELICc"/>
    <property type="match status" value="1"/>
</dbReference>
<reference evidence="13 14" key="1">
    <citation type="submission" date="2024-04" db="EMBL/GenBank/DDBJ databases">
        <title>The reference genome of an endangered Asteraceae, Deinandra increscens subsp. villosa, native to the Central Coast of California.</title>
        <authorList>
            <person name="Guilliams M."/>
            <person name="Hasenstab-Lehman K."/>
            <person name="Meyer R."/>
            <person name="Mcevoy S."/>
        </authorList>
    </citation>
    <scope>NUCLEOTIDE SEQUENCE [LARGE SCALE GENOMIC DNA]</scope>
    <source>
        <tissue evidence="13">Leaf</tissue>
    </source>
</reference>
<dbReference type="Pfam" id="PF00270">
    <property type="entry name" value="DEAD"/>
    <property type="match status" value="1"/>
</dbReference>
<dbReference type="PANTHER" id="PTHR24031">
    <property type="entry name" value="RNA HELICASE"/>
    <property type="match status" value="1"/>
</dbReference>
<dbReference type="GO" id="GO:0003723">
    <property type="term" value="F:RNA binding"/>
    <property type="evidence" value="ECO:0007669"/>
    <property type="project" value="UniProtKB-UniRule"/>
</dbReference>
<evidence type="ECO:0000259" key="12">
    <source>
        <dbReference type="PROSITE" id="PS51195"/>
    </source>
</evidence>
<dbReference type="InterPro" id="IPR027417">
    <property type="entry name" value="P-loop_NTPase"/>
</dbReference>
<dbReference type="SMART" id="SM01178">
    <property type="entry name" value="DUF4217"/>
    <property type="match status" value="1"/>
</dbReference>
<gene>
    <name evidence="13" type="ORF">SSX86_024424</name>
</gene>
<dbReference type="CDD" id="cd17941">
    <property type="entry name" value="DEADc_DDX10"/>
    <property type="match status" value="1"/>
</dbReference>
<evidence type="ECO:0000256" key="5">
    <source>
        <dbReference type="ARBA" id="ARBA00022884"/>
    </source>
</evidence>
<dbReference type="PROSITE" id="PS00039">
    <property type="entry name" value="DEAD_ATP_HELICASE"/>
    <property type="match status" value="1"/>
</dbReference>
<evidence type="ECO:0000256" key="1">
    <source>
        <dbReference type="ARBA" id="ARBA00022741"/>
    </source>
</evidence>
<evidence type="ECO:0000256" key="9">
    <source>
        <dbReference type="SAM" id="MobiDB-lite"/>
    </source>
</evidence>
<comment type="caution">
    <text evidence="13">The sequence shown here is derived from an EMBL/GenBank/DDBJ whole genome shotgun (WGS) entry which is preliminary data.</text>
</comment>
<evidence type="ECO:0000256" key="2">
    <source>
        <dbReference type="ARBA" id="ARBA00022801"/>
    </source>
</evidence>
<dbReference type="AlphaFoldDB" id="A0AAP0GQL1"/>
<feature type="compositionally biased region" description="Basic residues" evidence="9">
    <location>
        <begin position="661"/>
        <end position="671"/>
    </location>
</feature>
<proteinExistence type="inferred from homology"/>
<dbReference type="GO" id="GO:0016787">
    <property type="term" value="F:hydrolase activity"/>
    <property type="evidence" value="ECO:0007669"/>
    <property type="project" value="UniProtKB-KW"/>
</dbReference>
<keyword evidence="5 8" id="KW-0694">RNA-binding</keyword>
<dbReference type="InterPro" id="IPR000629">
    <property type="entry name" value="RNA-helicase_DEAD-box_CS"/>
</dbReference>
<feature type="domain" description="Helicase ATP-binding" evidence="10">
    <location>
        <begin position="97"/>
        <end position="271"/>
    </location>
</feature>
<comment type="catalytic activity">
    <reaction evidence="8">
        <text>ATP + H2O = ADP + phosphate + H(+)</text>
        <dbReference type="Rhea" id="RHEA:13065"/>
        <dbReference type="ChEBI" id="CHEBI:15377"/>
        <dbReference type="ChEBI" id="CHEBI:15378"/>
        <dbReference type="ChEBI" id="CHEBI:30616"/>
        <dbReference type="ChEBI" id="CHEBI:43474"/>
        <dbReference type="ChEBI" id="CHEBI:456216"/>
        <dbReference type="EC" id="3.6.4.13"/>
    </reaction>
</comment>
<comment type="domain">
    <text evidence="8">The Q motif is unique to and characteristic of the DEAD box family of RNA helicases and controls ATP binding and hydrolysis.</text>
</comment>
<dbReference type="Proteomes" id="UP001408789">
    <property type="component" value="Unassembled WGS sequence"/>
</dbReference>
<dbReference type="Pfam" id="PF13959">
    <property type="entry name" value="CTE_SPB4"/>
    <property type="match status" value="1"/>
</dbReference>
<keyword evidence="4 7" id="KW-0067">ATP-binding</keyword>
<dbReference type="SMART" id="SM00487">
    <property type="entry name" value="DEXDc"/>
    <property type="match status" value="1"/>
</dbReference>
<evidence type="ECO:0000256" key="3">
    <source>
        <dbReference type="ARBA" id="ARBA00022806"/>
    </source>
</evidence>
<feature type="short sequence motif" description="Q motif" evidence="6">
    <location>
        <begin position="66"/>
        <end position="94"/>
    </location>
</feature>
<comment type="similarity">
    <text evidence="7">Belongs to the DEAD box helicase family.</text>
</comment>
<organism evidence="13 14">
    <name type="scientific">Deinandra increscens subsp. villosa</name>
    <dbReference type="NCBI Taxonomy" id="3103831"/>
    <lineage>
        <taxon>Eukaryota</taxon>
        <taxon>Viridiplantae</taxon>
        <taxon>Streptophyta</taxon>
        <taxon>Embryophyta</taxon>
        <taxon>Tracheophyta</taxon>
        <taxon>Spermatophyta</taxon>
        <taxon>Magnoliopsida</taxon>
        <taxon>eudicotyledons</taxon>
        <taxon>Gunneridae</taxon>
        <taxon>Pentapetalae</taxon>
        <taxon>asterids</taxon>
        <taxon>campanulids</taxon>
        <taxon>Asterales</taxon>
        <taxon>Asteraceae</taxon>
        <taxon>Asteroideae</taxon>
        <taxon>Heliantheae alliance</taxon>
        <taxon>Madieae</taxon>
        <taxon>Madiinae</taxon>
        <taxon>Deinandra</taxon>
    </lineage>
</organism>
<dbReference type="InterPro" id="IPR014001">
    <property type="entry name" value="Helicase_ATP-bd"/>
</dbReference>